<sequence length="172" mass="17600">MTETTTSTCTADAIAAGLSTHPPHTKPVLCTGALSEAVRMQFRTSTSLLTERDMRMPVTTVHPCRSAPVLVLAGAVAVLLTGCSAGDGTPPRCRVVHHGAVDVVATGARPCILYGTSAPQHGGAADRGVQPTGSVKRPHTTKPTAPGAPKAPAVPQKKAPVPPVVKAPARKR</sequence>
<dbReference type="RefSeq" id="WP_319166668.1">
    <property type="nucleotide sequence ID" value="NZ_JARAWP010000011.1"/>
</dbReference>
<name>A0ABU4LWV0_9ACTN</name>
<accession>A0ABU4LWV0</accession>
<proteinExistence type="predicted"/>
<evidence type="ECO:0000313" key="2">
    <source>
        <dbReference type="EMBL" id="MDX3020041.1"/>
    </source>
</evidence>
<evidence type="ECO:0008006" key="4">
    <source>
        <dbReference type="Google" id="ProtNLM"/>
    </source>
</evidence>
<reference evidence="2 3" key="1">
    <citation type="journal article" date="2023" name="Microb. Genom.">
        <title>Mesoterricola silvestris gen. nov., sp. nov., Mesoterricola sediminis sp. nov., Geothrix oryzae sp. nov., Geothrix edaphica sp. nov., Geothrix rubra sp. nov., and Geothrix limicola sp. nov., six novel members of Acidobacteriota isolated from soils.</title>
        <authorList>
            <person name="Weisberg A.J."/>
            <person name="Pearce E."/>
            <person name="Kramer C.G."/>
            <person name="Chang J.H."/>
            <person name="Clarke C.R."/>
        </authorList>
    </citation>
    <scope>NUCLEOTIDE SEQUENCE [LARGE SCALE GENOMIC DNA]</scope>
    <source>
        <strain evidence="2 3">NB05-1H</strain>
    </source>
</reference>
<feature type="compositionally biased region" description="Low complexity" evidence="1">
    <location>
        <begin position="142"/>
        <end position="159"/>
    </location>
</feature>
<protein>
    <recommendedName>
        <fullName evidence="4">Lipoprotein</fullName>
    </recommendedName>
</protein>
<evidence type="ECO:0000256" key="1">
    <source>
        <dbReference type="SAM" id="MobiDB-lite"/>
    </source>
</evidence>
<keyword evidence="3" id="KW-1185">Reference proteome</keyword>
<comment type="caution">
    <text evidence="2">The sequence shown here is derived from an EMBL/GenBank/DDBJ whole genome shotgun (WGS) entry which is preliminary data.</text>
</comment>
<feature type="region of interest" description="Disordered" evidence="1">
    <location>
        <begin position="117"/>
        <end position="172"/>
    </location>
</feature>
<dbReference type="Proteomes" id="UP001272987">
    <property type="component" value="Unassembled WGS sequence"/>
</dbReference>
<organism evidence="2 3">
    <name type="scientific">Streptomyces acidiscabies</name>
    <dbReference type="NCBI Taxonomy" id="42234"/>
    <lineage>
        <taxon>Bacteria</taxon>
        <taxon>Bacillati</taxon>
        <taxon>Actinomycetota</taxon>
        <taxon>Actinomycetes</taxon>
        <taxon>Kitasatosporales</taxon>
        <taxon>Streptomycetaceae</taxon>
        <taxon>Streptomyces</taxon>
    </lineage>
</organism>
<dbReference type="EMBL" id="JARAWP010000011">
    <property type="protein sequence ID" value="MDX3020041.1"/>
    <property type="molecule type" value="Genomic_DNA"/>
</dbReference>
<gene>
    <name evidence="2" type="ORF">PV666_19435</name>
</gene>
<evidence type="ECO:0000313" key="3">
    <source>
        <dbReference type="Proteomes" id="UP001272987"/>
    </source>
</evidence>